<keyword evidence="1" id="KW-0812">Transmembrane</keyword>
<evidence type="ECO:0000313" key="3">
    <source>
        <dbReference type="EMBL" id="CAI5740755.1"/>
    </source>
</evidence>
<reference evidence="3" key="1">
    <citation type="submission" date="2022-12" db="EMBL/GenBank/DDBJ databases">
        <authorList>
            <person name="Webb A."/>
        </authorList>
    </citation>
    <scope>NUCLEOTIDE SEQUENCE</scope>
    <source>
        <strain evidence="3">Hp1</strain>
    </source>
</reference>
<dbReference type="EMBL" id="CANTFL010001446">
    <property type="protein sequence ID" value="CAI5740755.1"/>
    <property type="molecule type" value="Genomic_DNA"/>
</dbReference>
<feature type="transmembrane region" description="Helical" evidence="1">
    <location>
        <begin position="44"/>
        <end position="64"/>
    </location>
</feature>
<evidence type="ECO:0000256" key="2">
    <source>
        <dbReference type="SAM" id="SignalP"/>
    </source>
</evidence>
<name>A0AAV0UYN2_HYABA</name>
<accession>A0AAV0UYN2</accession>
<sequence length="196" mass="21343">MPPLLRLYPIFLACSALVGLSLCLWCDATELASRQQHNDRSLKYLLNSVPPTLAALLLLYYACTFARPSSVYVHRMILHSCLHQSVASLMLASLVFSACQASLSLCCTLPALCPVDPTAHQLHRIVACPASVAHIPHYNLCMRMIHSSATVTTLLALSTIAAAQSVNDLKARERHATLLTFARQEPVHEASAAVEL</sequence>
<organism evidence="3 4">
    <name type="scientific">Hyaloperonospora brassicae</name>
    <name type="common">Brassica downy mildew</name>
    <name type="synonym">Peronospora brassicae</name>
    <dbReference type="NCBI Taxonomy" id="162125"/>
    <lineage>
        <taxon>Eukaryota</taxon>
        <taxon>Sar</taxon>
        <taxon>Stramenopiles</taxon>
        <taxon>Oomycota</taxon>
        <taxon>Peronosporomycetes</taxon>
        <taxon>Peronosporales</taxon>
        <taxon>Peronosporaceae</taxon>
        <taxon>Hyaloperonospora</taxon>
    </lineage>
</organism>
<keyword evidence="1" id="KW-0472">Membrane</keyword>
<evidence type="ECO:0008006" key="5">
    <source>
        <dbReference type="Google" id="ProtNLM"/>
    </source>
</evidence>
<dbReference type="Proteomes" id="UP001162031">
    <property type="component" value="Unassembled WGS sequence"/>
</dbReference>
<feature type="chain" id="PRO_5043460403" description="RxLR effector candidate protein" evidence="2">
    <location>
        <begin position="29"/>
        <end position="196"/>
    </location>
</feature>
<feature type="signal peptide" evidence="2">
    <location>
        <begin position="1"/>
        <end position="28"/>
    </location>
</feature>
<dbReference type="AlphaFoldDB" id="A0AAV0UYN2"/>
<evidence type="ECO:0000313" key="4">
    <source>
        <dbReference type="Proteomes" id="UP001162031"/>
    </source>
</evidence>
<evidence type="ECO:0000256" key="1">
    <source>
        <dbReference type="SAM" id="Phobius"/>
    </source>
</evidence>
<proteinExistence type="predicted"/>
<keyword evidence="1" id="KW-1133">Transmembrane helix</keyword>
<gene>
    <name evidence="3" type="ORF">HBR001_LOCUS8256</name>
</gene>
<keyword evidence="2" id="KW-0732">Signal</keyword>
<comment type="caution">
    <text evidence="3">The sequence shown here is derived from an EMBL/GenBank/DDBJ whole genome shotgun (WGS) entry which is preliminary data.</text>
</comment>
<keyword evidence="4" id="KW-1185">Reference proteome</keyword>
<protein>
    <recommendedName>
        <fullName evidence="5">RxLR effector candidate protein</fullName>
    </recommendedName>
</protein>